<reference evidence="2" key="3">
    <citation type="submission" date="2025-09" db="UniProtKB">
        <authorList>
            <consortium name="Ensembl"/>
        </authorList>
    </citation>
    <scope>IDENTIFICATION</scope>
</reference>
<dbReference type="SUPFAM" id="SSF54648">
    <property type="entry name" value="DLC"/>
    <property type="match status" value="1"/>
</dbReference>
<protein>
    <recommendedName>
        <fullName evidence="4">Dynein light chain</fullName>
    </recommendedName>
</protein>
<reference evidence="2" key="2">
    <citation type="submission" date="2025-08" db="UniProtKB">
        <authorList>
            <consortium name="Ensembl"/>
        </authorList>
    </citation>
    <scope>IDENTIFICATION</scope>
</reference>
<evidence type="ECO:0000313" key="3">
    <source>
        <dbReference type="Proteomes" id="UP000694564"/>
    </source>
</evidence>
<keyword evidence="1" id="KW-1133">Transmembrane helix</keyword>
<keyword evidence="3" id="KW-1185">Reference proteome</keyword>
<dbReference type="Gene3D" id="3.30.740.10">
    <property type="entry name" value="Protein Inhibitor Of Neuronal Nitric Oxide Synthase"/>
    <property type="match status" value="1"/>
</dbReference>
<organism evidence="2 3">
    <name type="scientific">Sciurus vulgaris</name>
    <name type="common">Eurasian red squirrel</name>
    <dbReference type="NCBI Taxonomy" id="55149"/>
    <lineage>
        <taxon>Eukaryota</taxon>
        <taxon>Metazoa</taxon>
        <taxon>Chordata</taxon>
        <taxon>Craniata</taxon>
        <taxon>Vertebrata</taxon>
        <taxon>Euteleostomi</taxon>
        <taxon>Mammalia</taxon>
        <taxon>Eutheria</taxon>
        <taxon>Euarchontoglires</taxon>
        <taxon>Glires</taxon>
        <taxon>Rodentia</taxon>
        <taxon>Sciuromorpha</taxon>
        <taxon>Sciuridae</taxon>
        <taxon>Sciurinae</taxon>
        <taxon>Sciurini</taxon>
        <taxon>Sciurus</taxon>
    </lineage>
</organism>
<evidence type="ECO:0000313" key="2">
    <source>
        <dbReference type="Ensembl" id="ENSSVLP00005000668.1"/>
    </source>
</evidence>
<accession>A0A8D2AIZ5</accession>
<dbReference type="GO" id="GO:0030286">
    <property type="term" value="C:dynein complex"/>
    <property type="evidence" value="ECO:0007669"/>
    <property type="project" value="InterPro"/>
</dbReference>
<dbReference type="Ensembl" id="ENSSVLT00005000747.1">
    <property type="protein sequence ID" value="ENSSVLP00005000668.1"/>
    <property type="gene ID" value="ENSSVLG00005000595.1"/>
</dbReference>
<name>A0A8D2AIZ5_SCIVU</name>
<dbReference type="InterPro" id="IPR037177">
    <property type="entry name" value="DLC_sf"/>
</dbReference>
<reference evidence="2" key="1">
    <citation type="submission" date="2020-06" db="EMBL/GenBank/DDBJ databases">
        <authorList>
            <consortium name="Wellcome Sanger Institute Data Sharing"/>
        </authorList>
    </citation>
    <scope>NUCLEOTIDE SEQUENCE [LARGE SCALE GENOMIC DNA]</scope>
</reference>
<evidence type="ECO:0000256" key="1">
    <source>
        <dbReference type="SAM" id="Phobius"/>
    </source>
</evidence>
<keyword evidence="1" id="KW-0812">Transmembrane</keyword>
<evidence type="ECO:0008006" key="4">
    <source>
        <dbReference type="Google" id="ProtNLM"/>
    </source>
</evidence>
<dbReference type="GO" id="GO:0007017">
    <property type="term" value="P:microtubule-based process"/>
    <property type="evidence" value="ECO:0007669"/>
    <property type="project" value="InterPro"/>
</dbReference>
<keyword evidence="1" id="KW-0472">Membrane</keyword>
<dbReference type="AlphaFoldDB" id="A0A8D2AIZ5"/>
<feature type="transmembrane region" description="Helical" evidence="1">
    <location>
        <begin position="48"/>
        <end position="69"/>
    </location>
</feature>
<sequence length="93" mass="10909">MCDRKALIKNEGMSEEMQQDSVECATQALEKYNTEKDIAAHTEKDLRLYLFSISYFCAPCFFFSQSIPLKNKCWRCKKRKKEKRVDSGNKTLI</sequence>
<dbReference type="Pfam" id="PF01221">
    <property type="entry name" value="Dynein_light"/>
    <property type="match status" value="1"/>
</dbReference>
<dbReference type="OrthoDB" id="10033309at2759"/>
<dbReference type="SMART" id="SM01375">
    <property type="entry name" value="Dynein_light"/>
    <property type="match status" value="1"/>
</dbReference>
<proteinExistence type="predicted"/>
<dbReference type="InterPro" id="IPR001372">
    <property type="entry name" value="Dynein_light_chain_typ-1/2"/>
</dbReference>
<dbReference type="GeneTree" id="ENSGT00940000172072"/>
<dbReference type="Proteomes" id="UP000694564">
    <property type="component" value="Chromosome 1"/>
</dbReference>